<keyword evidence="6" id="KW-1015">Disulfide bond</keyword>
<dbReference type="SMART" id="SM00220">
    <property type="entry name" value="S_TKc"/>
    <property type="match status" value="1"/>
</dbReference>
<feature type="binding site" evidence="7">
    <location>
        <position position="634"/>
    </location>
    <ligand>
        <name>ATP</name>
        <dbReference type="ChEBI" id="CHEBI:30616"/>
    </ligand>
</feature>
<keyword evidence="3 7" id="KW-0547">Nucleotide-binding</keyword>
<evidence type="ECO:0000256" key="5">
    <source>
        <dbReference type="ARBA" id="ARBA00022840"/>
    </source>
</evidence>
<dbReference type="GO" id="GO:0005524">
    <property type="term" value="F:ATP binding"/>
    <property type="evidence" value="ECO:0007669"/>
    <property type="project" value="UniProtKB-UniRule"/>
</dbReference>
<accession>A0A7S1T0M7</accession>
<dbReference type="PROSITE" id="PS00107">
    <property type="entry name" value="PROTEIN_KINASE_ATP"/>
    <property type="match status" value="1"/>
</dbReference>
<evidence type="ECO:0000256" key="7">
    <source>
        <dbReference type="PROSITE-ProRule" id="PRU10141"/>
    </source>
</evidence>
<dbReference type="AlphaFoldDB" id="A0A7S1T0M7"/>
<reference evidence="11" key="1">
    <citation type="submission" date="2021-01" db="EMBL/GenBank/DDBJ databases">
        <authorList>
            <person name="Corre E."/>
            <person name="Pelletier E."/>
            <person name="Niang G."/>
            <person name="Scheremetjew M."/>
            <person name="Finn R."/>
            <person name="Kale V."/>
            <person name="Holt S."/>
            <person name="Cochrane G."/>
            <person name="Meng A."/>
            <person name="Brown T."/>
            <person name="Cohen L."/>
        </authorList>
    </citation>
    <scope>NUCLEOTIDE SEQUENCE</scope>
    <source>
        <strain evidence="11">PLY429</strain>
    </source>
</reference>
<dbReference type="GO" id="GO:0004674">
    <property type="term" value="F:protein serine/threonine kinase activity"/>
    <property type="evidence" value="ECO:0007669"/>
    <property type="project" value="TreeGrafter"/>
</dbReference>
<dbReference type="InterPro" id="IPR000001">
    <property type="entry name" value="Kringle"/>
</dbReference>
<dbReference type="SMART" id="SM00130">
    <property type="entry name" value="KR"/>
    <property type="match status" value="2"/>
</dbReference>
<dbReference type="InterPro" id="IPR017441">
    <property type="entry name" value="Protein_kinase_ATP_BS"/>
</dbReference>
<feature type="domain" description="Protein kinase" evidence="9">
    <location>
        <begin position="602"/>
        <end position="890"/>
    </location>
</feature>
<dbReference type="InterPro" id="IPR000719">
    <property type="entry name" value="Prot_kinase_dom"/>
</dbReference>
<dbReference type="InterPro" id="IPR008271">
    <property type="entry name" value="Ser/Thr_kinase_AS"/>
</dbReference>
<keyword evidence="8" id="KW-0472">Membrane</keyword>
<keyword evidence="4" id="KW-0418">Kinase</keyword>
<evidence type="ECO:0000259" key="10">
    <source>
        <dbReference type="PROSITE" id="PS50070"/>
    </source>
</evidence>
<dbReference type="InterPro" id="IPR011009">
    <property type="entry name" value="Kinase-like_dom_sf"/>
</dbReference>
<dbReference type="InterPro" id="IPR051681">
    <property type="entry name" value="Ser/Thr_Kinases-Pseudokinases"/>
</dbReference>
<dbReference type="EMBL" id="HBGG01032597">
    <property type="protein sequence ID" value="CAD9214787.1"/>
    <property type="molecule type" value="Transcribed_RNA"/>
</dbReference>
<dbReference type="PROSITE" id="PS50070">
    <property type="entry name" value="KRINGLE_2"/>
    <property type="match status" value="2"/>
</dbReference>
<organism evidence="11">
    <name type="scientific">Tetraselmis chuii</name>
    <dbReference type="NCBI Taxonomy" id="63592"/>
    <lineage>
        <taxon>Eukaryota</taxon>
        <taxon>Viridiplantae</taxon>
        <taxon>Chlorophyta</taxon>
        <taxon>core chlorophytes</taxon>
        <taxon>Chlorodendrophyceae</taxon>
        <taxon>Chlorodendrales</taxon>
        <taxon>Chlorodendraceae</taxon>
        <taxon>Tetraselmis</taxon>
    </lineage>
</organism>
<keyword evidence="1" id="KW-0420">Kringle</keyword>
<dbReference type="PANTHER" id="PTHR44329:SF214">
    <property type="entry name" value="PROTEIN KINASE DOMAIN-CONTAINING PROTEIN"/>
    <property type="match status" value="1"/>
</dbReference>
<dbReference type="SUPFAM" id="SSF56112">
    <property type="entry name" value="Protein kinase-like (PK-like)"/>
    <property type="match status" value="1"/>
</dbReference>
<evidence type="ECO:0000256" key="3">
    <source>
        <dbReference type="ARBA" id="ARBA00022741"/>
    </source>
</evidence>
<evidence type="ECO:0000259" key="9">
    <source>
        <dbReference type="PROSITE" id="PS50011"/>
    </source>
</evidence>
<dbReference type="PROSITE" id="PS00108">
    <property type="entry name" value="PROTEIN_KINASE_ST"/>
    <property type="match status" value="1"/>
</dbReference>
<gene>
    <name evidence="11" type="ORF">TCHU04912_LOCUS17027</name>
</gene>
<proteinExistence type="predicted"/>
<dbReference type="Gene3D" id="1.10.510.10">
    <property type="entry name" value="Transferase(Phosphotransferase) domain 1"/>
    <property type="match status" value="1"/>
</dbReference>
<evidence type="ECO:0000313" key="11">
    <source>
        <dbReference type="EMBL" id="CAD9214787.1"/>
    </source>
</evidence>
<feature type="transmembrane region" description="Helical" evidence="8">
    <location>
        <begin position="493"/>
        <end position="520"/>
    </location>
</feature>
<feature type="domain" description="Kringle" evidence="10">
    <location>
        <begin position="305"/>
        <end position="384"/>
    </location>
</feature>
<dbReference type="PROSITE" id="PS50011">
    <property type="entry name" value="PROTEIN_KINASE_DOM"/>
    <property type="match status" value="1"/>
</dbReference>
<evidence type="ECO:0000256" key="4">
    <source>
        <dbReference type="ARBA" id="ARBA00022777"/>
    </source>
</evidence>
<keyword evidence="5 7" id="KW-0067">ATP-binding</keyword>
<sequence length="969" mass="105787">MALLVRLSCIERAKKGNACPYYWRQNARLMLLAVLAALGTIINAQDNEELPVDTSVYFPGGNPSTCGASCTVTVSSAAELAAALRNQSVEVAVLLHDITIGPEHFGTQGNAVIELNRDLMLHGGLPGATVTLGFNLTGLSSRSDEHWLRVNRGQLLFSNLRTGVGLFELGHESGHMPVTLVGVDLYGTVPGTEEYCQCTELAVMDSLIDVSRKEGGAVDVGVTPLEGLHALVQDELFLGETLKSNSVFTHNSWSFLDFNEAVFPQGMRFRMRNATLLFPQSPPPAAIPPEQHQPDCQSDMTASIRGRDYDGTRSYTRSGVPCAYWKNIQIAGLNFSDVGGNRCRNPADHSGAWCFVRRGERQLELDTVIPNFPFKWEYCYVPSCEVLRNETTAGCQNLEDNGAMYAGNVSVARNGLDCEPWSRSYPALYGNILGRECRNPFGQEEYVGCFVQGRWSRCNVEACSPSGSDTQIPTLTPPVGVPVGPDAGSFSELGVTLIVVIFVAVFVVVVAVGLLTWAFIRRRNALKLSANSVMTVGSPSRLKQGRLSRNITRQRSTGSSIAASGTTLPKSLASTEIRERLQQNDLMEDTTVLSNPVDMGHLELKRCLGSGSFAKVWQGVWLGADVACKVMVLKGRTVALRSHMLKGIEANSLRGITHPNVVQTYHVYKVLDRSMTQMEVDLDVDTEGVEVPNIAELWVVQELCNKGDLRSSVESICPLKEGSLKILLTTIKEVVLALSYLHHLGIVHGDLKCENVLLKSSTTEHGLVAKVADFGLARDLRGLDSYYASNISGDMKYLAPEVLEHNRVSPKMDTFSLGYLIYELASGQQTAMENVTLATHVQEVVHLRKRPSFPSTVLPALKALAEECWDHDPDKRPCDQLILRRLERMLAEYGSPSKQRSLKSFKDLTQTFGNMLASGVADDTVDGYLVPGLGSTMSPAESSRGGVTASIQNPLDPKFHISISMANQS</sequence>
<keyword evidence="8" id="KW-0812">Transmembrane</keyword>
<dbReference type="Gene3D" id="2.40.20.10">
    <property type="entry name" value="Plasminogen Kringle 4"/>
    <property type="match status" value="2"/>
</dbReference>
<dbReference type="SUPFAM" id="SSF57440">
    <property type="entry name" value="Kringle-like"/>
    <property type="match status" value="2"/>
</dbReference>
<name>A0A7S1T0M7_9CHLO</name>
<keyword evidence="2" id="KW-0808">Transferase</keyword>
<dbReference type="InterPro" id="IPR038178">
    <property type="entry name" value="Kringle_sf"/>
</dbReference>
<dbReference type="PRINTS" id="PR00018">
    <property type="entry name" value="KRINGLE"/>
</dbReference>
<dbReference type="InterPro" id="IPR013806">
    <property type="entry name" value="Kringle-like"/>
</dbReference>
<evidence type="ECO:0000256" key="1">
    <source>
        <dbReference type="ARBA" id="ARBA00022572"/>
    </source>
</evidence>
<feature type="domain" description="Kringle" evidence="10">
    <location>
        <begin position="396"/>
        <end position="463"/>
    </location>
</feature>
<dbReference type="PANTHER" id="PTHR44329">
    <property type="entry name" value="SERINE/THREONINE-PROTEIN KINASE TNNI3K-RELATED"/>
    <property type="match status" value="1"/>
</dbReference>
<dbReference type="Pfam" id="PF00069">
    <property type="entry name" value="Pkinase"/>
    <property type="match status" value="1"/>
</dbReference>
<protein>
    <recommendedName>
        <fullName evidence="12">Protein kinase domain-containing protein</fullName>
    </recommendedName>
</protein>
<evidence type="ECO:0000256" key="8">
    <source>
        <dbReference type="SAM" id="Phobius"/>
    </source>
</evidence>
<keyword evidence="8" id="KW-1133">Transmembrane helix</keyword>
<dbReference type="Gene3D" id="3.30.200.20">
    <property type="entry name" value="Phosphorylase Kinase, domain 1"/>
    <property type="match status" value="1"/>
</dbReference>
<evidence type="ECO:0000256" key="6">
    <source>
        <dbReference type="ARBA" id="ARBA00023157"/>
    </source>
</evidence>
<evidence type="ECO:0008006" key="12">
    <source>
        <dbReference type="Google" id="ProtNLM"/>
    </source>
</evidence>
<evidence type="ECO:0000256" key="2">
    <source>
        <dbReference type="ARBA" id="ARBA00022679"/>
    </source>
</evidence>